<accession>A0AAN6USH6</accession>
<proteinExistence type="predicted"/>
<protein>
    <submittedName>
        <fullName evidence="1">Uncharacterized protein</fullName>
    </submittedName>
</protein>
<gene>
    <name evidence="1" type="ORF">BT67DRAFT_8144</name>
</gene>
<name>A0AAN6USH6_9PEZI</name>
<evidence type="ECO:0000313" key="2">
    <source>
        <dbReference type="Proteomes" id="UP001304895"/>
    </source>
</evidence>
<reference evidence="1" key="2">
    <citation type="submission" date="2023-05" db="EMBL/GenBank/DDBJ databases">
        <authorList>
            <consortium name="Lawrence Berkeley National Laboratory"/>
            <person name="Steindorff A."/>
            <person name="Hensen N."/>
            <person name="Bonometti L."/>
            <person name="Westerberg I."/>
            <person name="Brannstrom I.O."/>
            <person name="Guillou S."/>
            <person name="Cros-Aarteil S."/>
            <person name="Calhoun S."/>
            <person name="Haridas S."/>
            <person name="Kuo A."/>
            <person name="Mondo S."/>
            <person name="Pangilinan J."/>
            <person name="Riley R."/>
            <person name="Labutti K."/>
            <person name="Andreopoulos B."/>
            <person name="Lipzen A."/>
            <person name="Chen C."/>
            <person name="Yanf M."/>
            <person name="Daum C."/>
            <person name="Ng V."/>
            <person name="Clum A."/>
            <person name="Ohm R."/>
            <person name="Martin F."/>
            <person name="Silar P."/>
            <person name="Natvig D."/>
            <person name="Lalanne C."/>
            <person name="Gautier V."/>
            <person name="Ament-Velasquez S.L."/>
            <person name="Kruys A."/>
            <person name="Hutchinson M.I."/>
            <person name="Powell A.J."/>
            <person name="Barry K."/>
            <person name="Miller A.N."/>
            <person name="Grigoriev I.V."/>
            <person name="Debuchy R."/>
            <person name="Gladieux P."/>
            <person name="Thoren M.H."/>
            <person name="Johannesson H."/>
        </authorList>
    </citation>
    <scope>NUCLEOTIDE SEQUENCE</scope>
    <source>
        <strain evidence="1">CBS 123565</strain>
    </source>
</reference>
<dbReference type="AlphaFoldDB" id="A0AAN6USH6"/>
<organism evidence="1 2">
    <name type="scientific">Trichocladium antarcticum</name>
    <dbReference type="NCBI Taxonomy" id="1450529"/>
    <lineage>
        <taxon>Eukaryota</taxon>
        <taxon>Fungi</taxon>
        <taxon>Dikarya</taxon>
        <taxon>Ascomycota</taxon>
        <taxon>Pezizomycotina</taxon>
        <taxon>Sordariomycetes</taxon>
        <taxon>Sordariomycetidae</taxon>
        <taxon>Sordariales</taxon>
        <taxon>Chaetomiaceae</taxon>
        <taxon>Trichocladium</taxon>
    </lineage>
</organism>
<comment type="caution">
    <text evidence="1">The sequence shown here is derived from an EMBL/GenBank/DDBJ whole genome shotgun (WGS) entry which is preliminary data.</text>
</comment>
<sequence length="172" mass="18851">MENSQPDTARPPTNQSIYHGLFPFMLEIERHPFDRLGSLVAATGRAGGEMALAESAPRIEVQGLAQHSTFLSLYWCLVAQNIVARFKTKVLLYVAPDRYQTTACLSGSCSLAASNKRETPGVNGQVYGPERLHKPLTALFCNSFCPPSAVPVQPMSDTRLVREAPPCFGWLV</sequence>
<dbReference type="Proteomes" id="UP001304895">
    <property type="component" value="Unassembled WGS sequence"/>
</dbReference>
<dbReference type="EMBL" id="MU853401">
    <property type="protein sequence ID" value="KAK4138393.1"/>
    <property type="molecule type" value="Genomic_DNA"/>
</dbReference>
<reference evidence="1" key="1">
    <citation type="journal article" date="2023" name="Mol. Phylogenet. Evol.">
        <title>Genome-scale phylogeny and comparative genomics of the fungal order Sordariales.</title>
        <authorList>
            <person name="Hensen N."/>
            <person name="Bonometti L."/>
            <person name="Westerberg I."/>
            <person name="Brannstrom I.O."/>
            <person name="Guillou S."/>
            <person name="Cros-Aarteil S."/>
            <person name="Calhoun S."/>
            <person name="Haridas S."/>
            <person name="Kuo A."/>
            <person name="Mondo S."/>
            <person name="Pangilinan J."/>
            <person name="Riley R."/>
            <person name="LaButti K."/>
            <person name="Andreopoulos B."/>
            <person name="Lipzen A."/>
            <person name="Chen C."/>
            <person name="Yan M."/>
            <person name="Daum C."/>
            <person name="Ng V."/>
            <person name="Clum A."/>
            <person name="Steindorff A."/>
            <person name="Ohm R.A."/>
            <person name="Martin F."/>
            <person name="Silar P."/>
            <person name="Natvig D.O."/>
            <person name="Lalanne C."/>
            <person name="Gautier V."/>
            <person name="Ament-Velasquez S.L."/>
            <person name="Kruys A."/>
            <person name="Hutchinson M.I."/>
            <person name="Powell A.J."/>
            <person name="Barry K."/>
            <person name="Miller A.N."/>
            <person name="Grigoriev I.V."/>
            <person name="Debuchy R."/>
            <person name="Gladieux P."/>
            <person name="Hiltunen Thoren M."/>
            <person name="Johannesson H."/>
        </authorList>
    </citation>
    <scope>NUCLEOTIDE SEQUENCE</scope>
    <source>
        <strain evidence="1">CBS 123565</strain>
    </source>
</reference>
<keyword evidence="2" id="KW-1185">Reference proteome</keyword>
<evidence type="ECO:0000313" key="1">
    <source>
        <dbReference type="EMBL" id="KAK4138393.1"/>
    </source>
</evidence>